<proteinExistence type="predicted"/>
<gene>
    <name evidence="1" type="ORF">BDR25DRAFT_217251</name>
</gene>
<accession>A0ACB6R580</accession>
<dbReference type="Proteomes" id="UP000799755">
    <property type="component" value="Unassembled WGS sequence"/>
</dbReference>
<keyword evidence="2" id="KW-1185">Reference proteome</keyword>
<evidence type="ECO:0000313" key="1">
    <source>
        <dbReference type="EMBL" id="KAF2473682.1"/>
    </source>
</evidence>
<organism evidence="1 2">
    <name type="scientific">Lindgomyces ingoldianus</name>
    <dbReference type="NCBI Taxonomy" id="673940"/>
    <lineage>
        <taxon>Eukaryota</taxon>
        <taxon>Fungi</taxon>
        <taxon>Dikarya</taxon>
        <taxon>Ascomycota</taxon>
        <taxon>Pezizomycotina</taxon>
        <taxon>Dothideomycetes</taxon>
        <taxon>Pleosporomycetidae</taxon>
        <taxon>Pleosporales</taxon>
        <taxon>Lindgomycetaceae</taxon>
        <taxon>Lindgomyces</taxon>
    </lineage>
</organism>
<name>A0ACB6R580_9PLEO</name>
<dbReference type="EMBL" id="MU003499">
    <property type="protein sequence ID" value="KAF2473682.1"/>
    <property type="molecule type" value="Genomic_DNA"/>
</dbReference>
<sequence length="577" mass="64405">MGPNSSLGNITNLPLSDPKCNSDACLAFKAGHLASQAQISWASQFLYGHYITWYYLAIIFLAMLVYAHKLVQSRRLVSVPSNGTSVLNKALAFVRLISYRRIHGRLANIIGLPSLGMLLFVLITCLFLLLLAFIQRPYYRLHRGFGSPPLAVRTGLMAIALTPIIVALAGKVNFITILTGISHEKLNVLHRYASYMCLFLSIVHTVPFIVAPLKDGGLKQLHKQYYKKGGLEFTGTPPLGILVGLCVFSIPWIRHKSYSFFYRLHIPLYVTYLGLIFWHATQELDSWAYLWATLAIYLASITSRAFVKCQSFNVLRPWFQGYSAHLTPLSGDMTRVDVIVSTDFKWKAGQHCWLRFPHLSILHNHPFTIASLPKRAFSNTEKAYDDQTLRFYIRSYRGLTKALAVSTEKSDQALDRAYTIHVDGPYGGLIADLSSRYDQLIFVAGGGGISACLPLMLQAAIKISQGTASTNSIHLIWMVREEMHTEWAREELKTVISLTEGKLCEFNFFVTDSSPAKSSLRASGAVVPSAREIQASTAASTALGIGQLHYQRPFLLHFLPGMITGRRVMIFGKSSKD</sequence>
<reference evidence="1" key="1">
    <citation type="journal article" date="2020" name="Stud. Mycol.">
        <title>101 Dothideomycetes genomes: a test case for predicting lifestyles and emergence of pathogens.</title>
        <authorList>
            <person name="Haridas S."/>
            <person name="Albert R."/>
            <person name="Binder M."/>
            <person name="Bloem J."/>
            <person name="Labutti K."/>
            <person name="Salamov A."/>
            <person name="Andreopoulos B."/>
            <person name="Baker S."/>
            <person name="Barry K."/>
            <person name="Bills G."/>
            <person name="Bluhm B."/>
            <person name="Cannon C."/>
            <person name="Castanera R."/>
            <person name="Culley D."/>
            <person name="Daum C."/>
            <person name="Ezra D."/>
            <person name="Gonzalez J."/>
            <person name="Henrissat B."/>
            <person name="Kuo A."/>
            <person name="Liang C."/>
            <person name="Lipzen A."/>
            <person name="Lutzoni F."/>
            <person name="Magnuson J."/>
            <person name="Mondo S."/>
            <person name="Nolan M."/>
            <person name="Ohm R."/>
            <person name="Pangilinan J."/>
            <person name="Park H.-J."/>
            <person name="Ramirez L."/>
            <person name="Alfaro M."/>
            <person name="Sun H."/>
            <person name="Tritt A."/>
            <person name="Yoshinaga Y."/>
            <person name="Zwiers L.-H."/>
            <person name="Turgeon B."/>
            <person name="Goodwin S."/>
            <person name="Spatafora J."/>
            <person name="Crous P."/>
            <person name="Grigoriev I."/>
        </authorList>
    </citation>
    <scope>NUCLEOTIDE SEQUENCE</scope>
    <source>
        <strain evidence="1">ATCC 200398</strain>
    </source>
</reference>
<protein>
    <submittedName>
        <fullName evidence="1">Uncharacterized protein</fullName>
    </submittedName>
</protein>
<comment type="caution">
    <text evidence="1">The sequence shown here is derived from an EMBL/GenBank/DDBJ whole genome shotgun (WGS) entry which is preliminary data.</text>
</comment>
<evidence type="ECO:0000313" key="2">
    <source>
        <dbReference type="Proteomes" id="UP000799755"/>
    </source>
</evidence>